<protein>
    <recommendedName>
        <fullName evidence="1">Zinc knuckle CX2CX4HX4C domain-containing protein</fullName>
    </recommendedName>
</protein>
<feature type="domain" description="Zinc knuckle CX2CX4HX4C" evidence="1">
    <location>
        <begin position="1"/>
        <end position="49"/>
    </location>
</feature>
<name>A0A7J6EIY4_CANSA</name>
<dbReference type="EMBL" id="JAATIQ010000387">
    <property type="protein sequence ID" value="KAF4358373.1"/>
    <property type="molecule type" value="Genomic_DNA"/>
</dbReference>
<dbReference type="Gene3D" id="3.60.10.10">
    <property type="entry name" value="Endonuclease/exonuclease/phosphatase"/>
    <property type="match status" value="1"/>
</dbReference>
<evidence type="ECO:0000313" key="2">
    <source>
        <dbReference type="EMBL" id="KAF4358373.1"/>
    </source>
</evidence>
<dbReference type="PANTHER" id="PTHR33710:SF62">
    <property type="entry name" value="DUF4283 DOMAIN PROTEIN"/>
    <property type="match status" value="1"/>
</dbReference>
<comment type="caution">
    <text evidence="2">The sequence shown here is derived from an EMBL/GenBank/DDBJ whole genome shotgun (WGS) entry which is preliminary data.</text>
</comment>
<sequence>MDVTQPLPRGTGFHFHGMAAPVWLEFRFENLPDFYHYCGRLSHIVNHCHEFLAKCDSSSAPPLLHYDQSLGAKIRITSNPFYIACSRTRLRPHIANPASLAPPPPYRFHQAPIITEGPFNEPTSAYGVQHLSQPQTTLMGLHTTLSSPHFNLNHSPPTTTIWPSNQPVAATTTIDQQANSPAISPNNTAPPNLPPFPPVTIAEQLATPLPRPISTSAEALAATTGAPQHVVPVSQAFSTILADLHPSQPLRFAVGSSANPAPNRLGSNPRLQPWLIMGNFNDCLSLSDKIGGNMSRAPSTQFQSFIDNHELHPLTPLGNLFTWTNRQKQPNHTQERLDWCLSNDAWDAIFPASRLNHGDFFGSDHRPLILTLHYMSDHRNHTPRFIFDKLWMSEP</sequence>
<dbReference type="InterPro" id="IPR025836">
    <property type="entry name" value="Zn_knuckle_CX2CX4HX4C"/>
</dbReference>
<evidence type="ECO:0000313" key="3">
    <source>
        <dbReference type="Proteomes" id="UP000583929"/>
    </source>
</evidence>
<proteinExistence type="predicted"/>
<dbReference type="Pfam" id="PF14392">
    <property type="entry name" value="zf-CCHC_4"/>
    <property type="match status" value="1"/>
</dbReference>
<dbReference type="AlphaFoldDB" id="A0A7J6EIY4"/>
<dbReference type="InterPro" id="IPR036691">
    <property type="entry name" value="Endo/exonu/phosph_ase_sf"/>
</dbReference>
<reference evidence="2 3" key="1">
    <citation type="journal article" date="2020" name="bioRxiv">
        <title>Sequence and annotation of 42 cannabis genomes reveals extensive copy number variation in cannabinoid synthesis and pathogen resistance genes.</title>
        <authorList>
            <person name="Mckernan K.J."/>
            <person name="Helbert Y."/>
            <person name="Kane L.T."/>
            <person name="Ebling H."/>
            <person name="Zhang L."/>
            <person name="Liu B."/>
            <person name="Eaton Z."/>
            <person name="Mclaughlin S."/>
            <person name="Kingan S."/>
            <person name="Baybayan P."/>
            <person name="Concepcion G."/>
            <person name="Jordan M."/>
            <person name="Riva A."/>
            <person name="Barbazuk W."/>
            <person name="Harkins T."/>
        </authorList>
    </citation>
    <scope>NUCLEOTIDE SEQUENCE [LARGE SCALE GENOMIC DNA]</scope>
    <source>
        <strain evidence="3">cv. Jamaican Lion 4</strain>
        <tissue evidence="2">Leaf</tissue>
    </source>
</reference>
<organism evidence="2 3">
    <name type="scientific">Cannabis sativa</name>
    <name type="common">Hemp</name>
    <name type="synonym">Marijuana</name>
    <dbReference type="NCBI Taxonomy" id="3483"/>
    <lineage>
        <taxon>Eukaryota</taxon>
        <taxon>Viridiplantae</taxon>
        <taxon>Streptophyta</taxon>
        <taxon>Embryophyta</taxon>
        <taxon>Tracheophyta</taxon>
        <taxon>Spermatophyta</taxon>
        <taxon>Magnoliopsida</taxon>
        <taxon>eudicotyledons</taxon>
        <taxon>Gunneridae</taxon>
        <taxon>Pentapetalae</taxon>
        <taxon>rosids</taxon>
        <taxon>fabids</taxon>
        <taxon>Rosales</taxon>
        <taxon>Cannabaceae</taxon>
        <taxon>Cannabis</taxon>
    </lineage>
</organism>
<dbReference type="Proteomes" id="UP000583929">
    <property type="component" value="Unassembled WGS sequence"/>
</dbReference>
<evidence type="ECO:0000259" key="1">
    <source>
        <dbReference type="Pfam" id="PF14392"/>
    </source>
</evidence>
<gene>
    <name evidence="2" type="ORF">G4B88_017250</name>
</gene>
<keyword evidence="3" id="KW-1185">Reference proteome</keyword>
<dbReference type="SUPFAM" id="SSF56219">
    <property type="entry name" value="DNase I-like"/>
    <property type="match status" value="1"/>
</dbReference>
<accession>A0A7J6EIY4</accession>
<dbReference type="PANTHER" id="PTHR33710">
    <property type="entry name" value="BNAC02G09200D PROTEIN"/>
    <property type="match status" value="1"/>
</dbReference>